<dbReference type="SUPFAM" id="SSF54523">
    <property type="entry name" value="Pili subunits"/>
    <property type="match status" value="1"/>
</dbReference>
<evidence type="ECO:0000256" key="8">
    <source>
        <dbReference type="ARBA" id="ARBA00023136"/>
    </source>
</evidence>
<evidence type="ECO:0000313" key="14">
    <source>
        <dbReference type="Proteomes" id="UP001595579"/>
    </source>
</evidence>
<dbReference type="Pfam" id="PF12019">
    <property type="entry name" value="GspH"/>
    <property type="match status" value="1"/>
</dbReference>
<evidence type="ECO:0000256" key="6">
    <source>
        <dbReference type="ARBA" id="ARBA00022692"/>
    </source>
</evidence>
<comment type="caution">
    <text evidence="13">The sequence shown here is derived from an EMBL/GenBank/DDBJ whole genome shotgun (WGS) entry which is preliminary data.</text>
</comment>
<dbReference type="NCBIfam" id="TIGR02532">
    <property type="entry name" value="IV_pilin_GFxxxE"/>
    <property type="match status" value="1"/>
</dbReference>
<proteinExistence type="inferred from homology"/>
<keyword evidence="3" id="KW-1003">Cell membrane</keyword>
<evidence type="ECO:0000259" key="12">
    <source>
        <dbReference type="Pfam" id="PF12019"/>
    </source>
</evidence>
<name>A0ABV7LPA0_9GAMM</name>
<accession>A0ABV7LPA0</accession>
<dbReference type="PROSITE" id="PS00409">
    <property type="entry name" value="PROKAR_NTER_METHYL"/>
    <property type="match status" value="1"/>
</dbReference>
<dbReference type="RefSeq" id="WP_386773933.1">
    <property type="nucleotide sequence ID" value="NZ_JBHRUG010000023.1"/>
</dbReference>
<evidence type="ECO:0000256" key="5">
    <source>
        <dbReference type="ARBA" id="ARBA00022519"/>
    </source>
</evidence>
<keyword evidence="4" id="KW-0488">Methylation</keyword>
<gene>
    <name evidence="13" type="ORF">ACFOEV_11285</name>
</gene>
<reference evidence="14" key="1">
    <citation type="journal article" date="2019" name="Int. J. Syst. Evol. Microbiol.">
        <title>The Global Catalogue of Microorganisms (GCM) 10K type strain sequencing project: providing services to taxonomists for standard genome sequencing and annotation.</title>
        <authorList>
            <consortium name="The Broad Institute Genomics Platform"/>
            <consortium name="The Broad Institute Genome Sequencing Center for Infectious Disease"/>
            <person name="Wu L."/>
            <person name="Ma J."/>
        </authorList>
    </citation>
    <scope>NUCLEOTIDE SEQUENCE [LARGE SCALE GENOMIC DNA]</scope>
    <source>
        <strain evidence="14">CECT 7698</strain>
    </source>
</reference>
<organism evidence="13 14">
    <name type="scientific">Litchfieldella rifensis</name>
    <dbReference type="NCBI Taxonomy" id="762643"/>
    <lineage>
        <taxon>Bacteria</taxon>
        <taxon>Pseudomonadati</taxon>
        <taxon>Pseudomonadota</taxon>
        <taxon>Gammaproteobacteria</taxon>
        <taxon>Oceanospirillales</taxon>
        <taxon>Halomonadaceae</taxon>
        <taxon>Litchfieldella</taxon>
    </lineage>
</organism>
<dbReference type="InterPro" id="IPR045584">
    <property type="entry name" value="Pilin-like"/>
</dbReference>
<sequence length="149" mass="15679">MAAGSARRVTGFTLIELLVTLAVAFILATVAMPGLQRLIVSNRLASDYNEILAGLHYARSEAVKRREAVQAVLAQGEGGAWQLTVSVVDGPELRVRTARDDDISTGAIEVTFNSLGRRAACAPDTCDVSIGGKEILVGPSGRIGKPFDA</sequence>
<keyword evidence="14" id="KW-1185">Reference proteome</keyword>
<dbReference type="InterPro" id="IPR012902">
    <property type="entry name" value="N_methyl_site"/>
</dbReference>
<keyword evidence="7 11" id="KW-1133">Transmembrane helix</keyword>
<evidence type="ECO:0000256" key="2">
    <source>
        <dbReference type="ARBA" id="ARBA00021549"/>
    </source>
</evidence>
<dbReference type="InterPro" id="IPR022346">
    <property type="entry name" value="T2SS_GspH"/>
</dbReference>
<keyword evidence="6 11" id="KW-0812">Transmembrane</keyword>
<feature type="domain" description="General secretion pathway GspH" evidence="12">
    <location>
        <begin position="49"/>
        <end position="120"/>
    </location>
</feature>
<evidence type="ECO:0000256" key="11">
    <source>
        <dbReference type="SAM" id="Phobius"/>
    </source>
</evidence>
<evidence type="ECO:0000256" key="7">
    <source>
        <dbReference type="ARBA" id="ARBA00022989"/>
    </source>
</evidence>
<dbReference type="Proteomes" id="UP001595579">
    <property type="component" value="Unassembled WGS sequence"/>
</dbReference>
<feature type="transmembrane region" description="Helical" evidence="11">
    <location>
        <begin position="12"/>
        <end position="35"/>
    </location>
</feature>
<dbReference type="Gene3D" id="3.30.700.10">
    <property type="entry name" value="Glycoprotein, Type 4 Pilin"/>
    <property type="match status" value="1"/>
</dbReference>
<evidence type="ECO:0000256" key="1">
    <source>
        <dbReference type="ARBA" id="ARBA00004377"/>
    </source>
</evidence>
<comment type="subcellular location">
    <subcellularLocation>
        <location evidence="1">Cell inner membrane</location>
        <topology evidence="1">Single-pass membrane protein</topology>
    </subcellularLocation>
</comment>
<dbReference type="Pfam" id="PF07963">
    <property type="entry name" value="N_methyl"/>
    <property type="match status" value="1"/>
</dbReference>
<keyword evidence="8 11" id="KW-0472">Membrane</keyword>
<evidence type="ECO:0000256" key="3">
    <source>
        <dbReference type="ARBA" id="ARBA00022475"/>
    </source>
</evidence>
<evidence type="ECO:0000256" key="10">
    <source>
        <dbReference type="ARBA" id="ARBA00030775"/>
    </source>
</evidence>
<dbReference type="EMBL" id="JBHRUG010000023">
    <property type="protein sequence ID" value="MFC3284189.1"/>
    <property type="molecule type" value="Genomic_DNA"/>
</dbReference>
<evidence type="ECO:0000256" key="4">
    <source>
        <dbReference type="ARBA" id="ARBA00022481"/>
    </source>
</evidence>
<protein>
    <recommendedName>
        <fullName evidence="2">Type II secretion system protein H</fullName>
    </recommendedName>
    <alternativeName>
        <fullName evidence="10">General secretion pathway protein H</fullName>
    </alternativeName>
</protein>
<comment type="similarity">
    <text evidence="9">Belongs to the GSP H family.</text>
</comment>
<evidence type="ECO:0000256" key="9">
    <source>
        <dbReference type="ARBA" id="ARBA00025772"/>
    </source>
</evidence>
<keyword evidence="5" id="KW-0997">Cell inner membrane</keyword>
<evidence type="ECO:0000313" key="13">
    <source>
        <dbReference type="EMBL" id="MFC3284189.1"/>
    </source>
</evidence>